<dbReference type="PROSITE" id="PS50144">
    <property type="entry name" value="MATH"/>
    <property type="match status" value="1"/>
</dbReference>
<feature type="domain" description="MATH" evidence="3">
    <location>
        <begin position="5"/>
        <end position="139"/>
    </location>
</feature>
<dbReference type="Proteomes" id="UP000499080">
    <property type="component" value="Unassembled WGS sequence"/>
</dbReference>
<name>A0A4Y2ISX1_ARAVE</name>
<dbReference type="InterPro" id="IPR011333">
    <property type="entry name" value="SKP1/BTB/POZ_sf"/>
</dbReference>
<dbReference type="InterPro" id="IPR000210">
    <property type="entry name" value="BTB/POZ_dom"/>
</dbReference>
<feature type="domain" description="BTB" evidence="2">
    <location>
        <begin position="344"/>
        <end position="399"/>
    </location>
</feature>
<dbReference type="PROSITE" id="PS50097">
    <property type="entry name" value="BTB"/>
    <property type="match status" value="1"/>
</dbReference>
<dbReference type="CDD" id="cd18186">
    <property type="entry name" value="BTB_POZ_ZBTB_KLHL-like"/>
    <property type="match status" value="1"/>
</dbReference>
<protein>
    <recommendedName>
        <fullName evidence="6">BTB domain-containing protein</fullName>
    </recommendedName>
</protein>
<organism evidence="4 5">
    <name type="scientific">Araneus ventricosus</name>
    <name type="common">Orbweaver spider</name>
    <name type="synonym">Epeira ventricosa</name>
    <dbReference type="NCBI Taxonomy" id="182803"/>
    <lineage>
        <taxon>Eukaryota</taxon>
        <taxon>Metazoa</taxon>
        <taxon>Ecdysozoa</taxon>
        <taxon>Arthropoda</taxon>
        <taxon>Chelicerata</taxon>
        <taxon>Arachnida</taxon>
        <taxon>Araneae</taxon>
        <taxon>Araneomorphae</taxon>
        <taxon>Entelegynae</taxon>
        <taxon>Araneoidea</taxon>
        <taxon>Araneidae</taxon>
        <taxon>Araneus</taxon>
    </lineage>
</organism>
<dbReference type="PANTHER" id="PTHR24413">
    <property type="entry name" value="SPECKLE-TYPE POZ PROTEIN"/>
    <property type="match status" value="1"/>
</dbReference>
<dbReference type="OrthoDB" id="2153609at2759"/>
<dbReference type="Gene3D" id="2.60.210.10">
    <property type="entry name" value="Apoptosis, Tumor Necrosis Factor Receptor Associated Protein 2, Chain A"/>
    <property type="match status" value="1"/>
</dbReference>
<dbReference type="InterPro" id="IPR002083">
    <property type="entry name" value="MATH/TRAF_dom"/>
</dbReference>
<feature type="region of interest" description="Disordered" evidence="1">
    <location>
        <begin position="307"/>
        <end position="327"/>
    </location>
</feature>
<gene>
    <name evidence="4" type="ORF">AVEN_11490_1</name>
</gene>
<dbReference type="SUPFAM" id="SSF54695">
    <property type="entry name" value="POZ domain"/>
    <property type="match status" value="1"/>
</dbReference>
<evidence type="ECO:0000313" key="4">
    <source>
        <dbReference type="EMBL" id="GBM80971.1"/>
    </source>
</evidence>
<dbReference type="Gene3D" id="3.30.710.10">
    <property type="entry name" value="Potassium Channel Kv1.1, Chain A"/>
    <property type="match status" value="1"/>
</dbReference>
<sequence>MALRFFTFVWRIENFSYYWQKADRVEILSPEFHINDTTTTTKWRLLFSDRSKSGSHDEPIMKNQKLIILYLQRTDGNGQDSFTMKINLSFVKDDKSLFHWATKQGKITIFKEILSESVMRILNCTEQLPKDALIVRCKIRNSENTLNLVEEQCFARTLLAVKRMYFVAVIEEFSDLIPGLKRPIRIKSASVDLPLFSMNVCLSDEGKLNISIPVETNYIYLCSCKVLVLENSGNWLKCGQDTEWRKFGEVLEFPLTLNFKTLMNKHDYLQNDVVTLKCEVTYSTEAEPQRLETIQYGLESTEILQQISPSSENPPAPEMKNGSLQSPSSLTEDLVSLYKEGTLCDTKIRTETETFKAHKAVLSARSAVFKKMFTTDMRENTNDYVDIQDLNADTVQLYFACDVLGIWMNDSDDCYDF</sequence>
<comment type="caution">
    <text evidence="4">The sequence shown here is derived from an EMBL/GenBank/DDBJ whole genome shotgun (WGS) entry which is preliminary data.</text>
</comment>
<dbReference type="Pfam" id="PF00651">
    <property type="entry name" value="BTB"/>
    <property type="match status" value="1"/>
</dbReference>
<proteinExistence type="predicted"/>
<dbReference type="GO" id="GO:0030163">
    <property type="term" value="P:protein catabolic process"/>
    <property type="evidence" value="ECO:0007669"/>
    <property type="project" value="UniProtKB-ARBA"/>
</dbReference>
<dbReference type="SUPFAM" id="SSF49599">
    <property type="entry name" value="TRAF domain-like"/>
    <property type="match status" value="1"/>
</dbReference>
<accession>A0A4Y2ISX1</accession>
<reference evidence="4 5" key="1">
    <citation type="journal article" date="2019" name="Sci. Rep.">
        <title>Orb-weaving spider Araneus ventricosus genome elucidates the spidroin gene catalogue.</title>
        <authorList>
            <person name="Kono N."/>
            <person name="Nakamura H."/>
            <person name="Ohtoshi R."/>
            <person name="Moran D.A.P."/>
            <person name="Shinohara A."/>
            <person name="Yoshida Y."/>
            <person name="Fujiwara M."/>
            <person name="Mori M."/>
            <person name="Tomita M."/>
            <person name="Arakawa K."/>
        </authorList>
    </citation>
    <scope>NUCLEOTIDE SEQUENCE [LARGE SCALE GENOMIC DNA]</scope>
</reference>
<evidence type="ECO:0000259" key="3">
    <source>
        <dbReference type="PROSITE" id="PS50144"/>
    </source>
</evidence>
<evidence type="ECO:0000313" key="5">
    <source>
        <dbReference type="Proteomes" id="UP000499080"/>
    </source>
</evidence>
<dbReference type="EMBL" id="BGPR01002914">
    <property type="protein sequence ID" value="GBM80971.1"/>
    <property type="molecule type" value="Genomic_DNA"/>
</dbReference>
<keyword evidence="5" id="KW-1185">Reference proteome</keyword>
<evidence type="ECO:0000259" key="2">
    <source>
        <dbReference type="PROSITE" id="PS50097"/>
    </source>
</evidence>
<dbReference type="AlphaFoldDB" id="A0A4Y2ISX1"/>
<evidence type="ECO:0000256" key="1">
    <source>
        <dbReference type="SAM" id="MobiDB-lite"/>
    </source>
</evidence>
<dbReference type="InterPro" id="IPR008974">
    <property type="entry name" value="TRAF-like"/>
</dbReference>
<evidence type="ECO:0008006" key="6">
    <source>
        <dbReference type="Google" id="ProtNLM"/>
    </source>
</evidence>